<evidence type="ECO:0000256" key="5">
    <source>
        <dbReference type="ARBA" id="ARBA00070588"/>
    </source>
</evidence>
<gene>
    <name evidence="8" type="ORF">BAU07_08100</name>
</gene>
<keyword evidence="4" id="KW-0574">Periplasm</keyword>
<evidence type="ECO:0000259" key="7">
    <source>
        <dbReference type="PROSITE" id="PS50914"/>
    </source>
</evidence>
<evidence type="ECO:0000256" key="4">
    <source>
        <dbReference type="ARBA" id="ARBA00022764"/>
    </source>
</evidence>
<evidence type="ECO:0000256" key="2">
    <source>
        <dbReference type="ARBA" id="ARBA00022729"/>
    </source>
</evidence>
<dbReference type="RefSeq" id="WP_066655827.1">
    <property type="nucleotide sequence ID" value="NZ_CBCSCL010000028.1"/>
</dbReference>
<reference evidence="8 9" key="1">
    <citation type="submission" date="2016-06" db="EMBL/GenBank/DDBJ databases">
        <title>Complete genome sequences of Bordetella bronchialis and Bordetella flabilis.</title>
        <authorList>
            <person name="LiPuma J.J."/>
            <person name="Spilker T."/>
        </authorList>
    </citation>
    <scope>NUCLEOTIDE SEQUENCE [LARGE SCALE GENOMIC DNA]</scope>
    <source>
        <strain evidence="8 9">AU10664</strain>
    </source>
</reference>
<dbReference type="PANTHER" id="PTHR34606:SF16">
    <property type="entry name" value="BON DOMAIN-CONTAINING PROTEIN"/>
    <property type="match status" value="1"/>
</dbReference>
<dbReference type="Proteomes" id="UP000091926">
    <property type="component" value="Chromosome"/>
</dbReference>
<dbReference type="InterPro" id="IPR007055">
    <property type="entry name" value="BON_dom"/>
</dbReference>
<protein>
    <recommendedName>
        <fullName evidence="5">Osmotically-inducible protein Y</fullName>
    </recommendedName>
</protein>
<keyword evidence="9" id="KW-1185">Reference proteome</keyword>
<dbReference type="SMART" id="SM00749">
    <property type="entry name" value="BON"/>
    <property type="match status" value="1"/>
</dbReference>
<dbReference type="InterPro" id="IPR014004">
    <property type="entry name" value="Transpt-assoc_nodulatn_dom_bac"/>
</dbReference>
<dbReference type="Pfam" id="PF04972">
    <property type="entry name" value="BON"/>
    <property type="match status" value="1"/>
</dbReference>
<dbReference type="GO" id="GO:0042597">
    <property type="term" value="C:periplasmic space"/>
    <property type="evidence" value="ECO:0007669"/>
    <property type="project" value="UniProtKB-SubCell"/>
</dbReference>
<proteinExistence type="predicted"/>
<accession>A0A193GCR8</accession>
<dbReference type="STRING" id="463014.BAU07_08100"/>
<evidence type="ECO:0000256" key="1">
    <source>
        <dbReference type="ARBA" id="ARBA00004418"/>
    </source>
</evidence>
<dbReference type="InterPro" id="IPR051686">
    <property type="entry name" value="Lipoprotein_DolP"/>
</dbReference>
<feature type="signal peptide" evidence="6">
    <location>
        <begin position="1"/>
        <end position="24"/>
    </location>
</feature>
<evidence type="ECO:0000256" key="3">
    <source>
        <dbReference type="ARBA" id="ARBA00022737"/>
    </source>
</evidence>
<dbReference type="FunFam" id="3.30.1340.30:FF:000001">
    <property type="entry name" value="Molecular chaperone OsmY"/>
    <property type="match status" value="1"/>
</dbReference>
<evidence type="ECO:0000256" key="6">
    <source>
        <dbReference type="SAM" id="SignalP"/>
    </source>
</evidence>
<dbReference type="Gene3D" id="3.30.1340.30">
    <property type="match status" value="1"/>
</dbReference>
<dbReference type="AlphaFoldDB" id="A0A193GCR8"/>
<dbReference type="PANTHER" id="PTHR34606">
    <property type="entry name" value="BON DOMAIN-CONTAINING PROTEIN"/>
    <property type="match status" value="1"/>
</dbReference>
<sequence length="116" mass="11750">MHTRQIIAAAVIGLSTAVGSAAYAADNDTGSGKPKQSVGEYTSDAVVTTKVKAAIVAEKSLSALDIAVETNNGVVTLTGTVATAAQSDNATHVARGIEGVKQVKNNLKVDPSKSKK</sequence>
<name>A0A193GCR8_9BORD</name>
<dbReference type="OrthoDB" id="8686681at2"/>
<organism evidence="8 9">
    <name type="scientific">Bordetella flabilis</name>
    <dbReference type="NCBI Taxonomy" id="463014"/>
    <lineage>
        <taxon>Bacteria</taxon>
        <taxon>Pseudomonadati</taxon>
        <taxon>Pseudomonadota</taxon>
        <taxon>Betaproteobacteria</taxon>
        <taxon>Burkholderiales</taxon>
        <taxon>Alcaligenaceae</taxon>
        <taxon>Bordetella</taxon>
    </lineage>
</organism>
<dbReference type="PROSITE" id="PS50914">
    <property type="entry name" value="BON"/>
    <property type="match status" value="1"/>
</dbReference>
<feature type="chain" id="PRO_5008258817" description="Osmotically-inducible protein Y" evidence="6">
    <location>
        <begin position="25"/>
        <end position="116"/>
    </location>
</feature>
<keyword evidence="3" id="KW-0677">Repeat</keyword>
<feature type="domain" description="BON" evidence="7">
    <location>
        <begin position="43"/>
        <end position="111"/>
    </location>
</feature>
<comment type="subcellular location">
    <subcellularLocation>
        <location evidence="1">Periplasm</location>
    </subcellularLocation>
</comment>
<dbReference type="KEGG" id="bfz:BAU07_08100"/>
<keyword evidence="2 6" id="KW-0732">Signal</keyword>
<evidence type="ECO:0000313" key="8">
    <source>
        <dbReference type="EMBL" id="ANN77074.1"/>
    </source>
</evidence>
<evidence type="ECO:0000313" key="9">
    <source>
        <dbReference type="Proteomes" id="UP000091926"/>
    </source>
</evidence>
<dbReference type="EMBL" id="CP016172">
    <property type="protein sequence ID" value="ANN77074.1"/>
    <property type="molecule type" value="Genomic_DNA"/>
</dbReference>